<dbReference type="Proteomes" id="UP000198891">
    <property type="component" value="Unassembled WGS sequence"/>
</dbReference>
<dbReference type="InterPro" id="IPR019606">
    <property type="entry name" value="GerMN"/>
</dbReference>
<gene>
    <name evidence="2" type="ORF">SAMN05216554_3729</name>
</gene>
<dbReference type="STRING" id="381665.SAMN05216554_3729"/>
<name>A0A1H3SUT0_9MICO</name>
<dbReference type="AlphaFoldDB" id="A0A1H3SUT0"/>
<dbReference type="InterPro" id="IPR018910">
    <property type="entry name" value="LpqB_C"/>
</dbReference>
<proteinExistence type="predicted"/>
<feature type="domain" description="GerMN" evidence="1">
    <location>
        <begin position="203"/>
        <end position="292"/>
    </location>
</feature>
<evidence type="ECO:0000313" key="3">
    <source>
        <dbReference type="Proteomes" id="UP000198891"/>
    </source>
</evidence>
<sequence length="560" mass="57777">MRRRFLTSLVALLGVLLFAGLAACSGIPRSGPVQAGDAIGTDDDIDVIFLAADPVKGASQQDILNGFILAAKSPQDDYQIARRYLTKAAADSWKPNEGAIVDTGPRPTTALSDDTLQMSVTPVATVDPNGAYSESTSSAPLPLSFTFTQVDGEWRIDELADGIVIEDLFFDQVFSSHALYFYDPTFTYLVPDLRWFASSTSVGTRVVKALLAGPSAWLGDGAVVTAFPDGTTTTSVVTTGGQTQVELSSNVLQADANDLARMQYQLRTSLSDLASASNVTISVDQNIVPIPGSNVTPPDSAPRVDSRALVLRDGAFGYVAGASVAPISGISDGVEALQPQSVAYSATAATAAVKAGNGQVYAVRNGDAPAVLDQRGGLIDPAIDPFGYVWAVPGDAPTSIAVYGPGETGVTIPTSWDGASGITSLEISRDGTRALAFLSVDGPPKLVVAAVIRNQAGVPQRLGQPVELSTGQGAPVDATWVDQLTVASVTALPSGEDRAVAQVLGGRSSSLGAPVGAVSIAGGNDLDGLRVLSNEGGLQQQRGSAWQSTTTGISRLAVQN</sequence>
<accession>A0A1H3SUT0</accession>
<dbReference type="InterPro" id="IPR059026">
    <property type="entry name" value="LpqB_N"/>
</dbReference>
<dbReference type="Pfam" id="PF25976">
    <property type="entry name" value="LpqB_N"/>
    <property type="match status" value="1"/>
</dbReference>
<evidence type="ECO:0000259" key="1">
    <source>
        <dbReference type="SMART" id="SM00909"/>
    </source>
</evidence>
<protein>
    <submittedName>
        <fullName evidence="2">Sporulation and spore germination</fullName>
    </submittedName>
</protein>
<dbReference type="SMART" id="SM00909">
    <property type="entry name" value="Germane"/>
    <property type="match status" value="1"/>
</dbReference>
<keyword evidence="3" id="KW-1185">Reference proteome</keyword>
<dbReference type="Pfam" id="PF10647">
    <property type="entry name" value="Gmad1"/>
    <property type="match status" value="1"/>
</dbReference>
<dbReference type="EMBL" id="FNPZ01000004">
    <property type="protein sequence ID" value="SDZ41756.1"/>
    <property type="molecule type" value="Genomic_DNA"/>
</dbReference>
<organism evidence="2 3">
    <name type="scientific">Herbiconiux ginsengi</name>
    <dbReference type="NCBI Taxonomy" id="381665"/>
    <lineage>
        <taxon>Bacteria</taxon>
        <taxon>Bacillati</taxon>
        <taxon>Actinomycetota</taxon>
        <taxon>Actinomycetes</taxon>
        <taxon>Micrococcales</taxon>
        <taxon>Microbacteriaceae</taxon>
        <taxon>Herbiconiux</taxon>
    </lineage>
</organism>
<dbReference type="Pfam" id="PF10646">
    <property type="entry name" value="Germane"/>
    <property type="match status" value="1"/>
</dbReference>
<reference evidence="2 3" key="1">
    <citation type="submission" date="2016-10" db="EMBL/GenBank/DDBJ databases">
        <authorList>
            <person name="de Groot N.N."/>
        </authorList>
    </citation>
    <scope>NUCLEOTIDE SEQUENCE [LARGE SCALE GENOMIC DNA]</scope>
    <source>
        <strain evidence="2 3">CGMCC 4.3491</strain>
    </source>
</reference>
<dbReference type="RefSeq" id="WP_175494345.1">
    <property type="nucleotide sequence ID" value="NZ_FNPZ01000004.1"/>
</dbReference>
<evidence type="ECO:0000313" key="2">
    <source>
        <dbReference type="EMBL" id="SDZ41756.1"/>
    </source>
</evidence>
<dbReference type="PROSITE" id="PS51257">
    <property type="entry name" value="PROKAR_LIPOPROTEIN"/>
    <property type="match status" value="1"/>
</dbReference>